<feature type="transmembrane region" description="Helical" evidence="1">
    <location>
        <begin position="149"/>
        <end position="167"/>
    </location>
</feature>
<accession>A0ABW4YFW6</accession>
<protein>
    <submittedName>
        <fullName evidence="2">NCS2 family permease</fullName>
    </submittedName>
</protein>
<feature type="transmembrane region" description="Helical" evidence="1">
    <location>
        <begin position="262"/>
        <end position="283"/>
    </location>
</feature>
<feature type="transmembrane region" description="Helical" evidence="1">
    <location>
        <begin position="195"/>
        <end position="214"/>
    </location>
</feature>
<feature type="transmembrane region" description="Helical" evidence="1">
    <location>
        <begin position="7"/>
        <end position="29"/>
    </location>
</feature>
<gene>
    <name evidence="2" type="ORF">ACFSJH_02495</name>
</gene>
<feature type="transmembrane region" description="Helical" evidence="1">
    <location>
        <begin position="100"/>
        <end position="122"/>
    </location>
</feature>
<evidence type="ECO:0000313" key="3">
    <source>
        <dbReference type="Proteomes" id="UP001597362"/>
    </source>
</evidence>
<keyword evidence="1" id="KW-1133">Transmembrane helix</keyword>
<proteinExistence type="predicted"/>
<evidence type="ECO:0000313" key="2">
    <source>
        <dbReference type="EMBL" id="MFD2114616.1"/>
    </source>
</evidence>
<name>A0ABW4YFW6_9BACL</name>
<keyword evidence="3" id="KW-1185">Reference proteome</keyword>
<comment type="caution">
    <text evidence="2">The sequence shown here is derived from an EMBL/GenBank/DDBJ whole genome shotgun (WGS) entry which is preliminary data.</text>
</comment>
<dbReference type="RefSeq" id="WP_377769629.1">
    <property type="nucleotide sequence ID" value="NZ_JBHUHO010000007.1"/>
</dbReference>
<feature type="transmembrane region" description="Helical" evidence="1">
    <location>
        <begin position="226"/>
        <end position="250"/>
    </location>
</feature>
<reference evidence="3" key="1">
    <citation type="journal article" date="2019" name="Int. J. Syst. Evol. Microbiol.">
        <title>The Global Catalogue of Microorganisms (GCM) 10K type strain sequencing project: providing services to taxonomists for standard genome sequencing and annotation.</title>
        <authorList>
            <consortium name="The Broad Institute Genomics Platform"/>
            <consortium name="The Broad Institute Genome Sequencing Center for Infectious Disease"/>
            <person name="Wu L."/>
            <person name="Ma J."/>
        </authorList>
    </citation>
    <scope>NUCLEOTIDE SEQUENCE [LARGE SCALE GENOMIC DNA]</scope>
    <source>
        <strain evidence="3">GH52</strain>
    </source>
</reference>
<dbReference type="EMBL" id="JBHUHO010000007">
    <property type="protein sequence ID" value="MFD2114616.1"/>
    <property type="molecule type" value="Genomic_DNA"/>
</dbReference>
<sequence length="358" mass="37072">MDIIQDILAALGVVLNGLPQGLLALAFGFASVPTAFAFIVGAIGNAATNNVAVVSYQAETITLAGTMAKTMRERLSAIFFGAIILTVIGLFGMLELIIDWIGPAITSGMMAGVGIMLAKVAFDMAKEDRIIGATSIGSALLTYLFTKDLVYTITISVILSSIVYNIMKKRSGDTKSTNKYPEEKLNFLKPTFNMAVLRGALAITCLNIGANIAFGRINEGIAGQPVNVDTLSIISSLADIASVLFGGAPVEVVISATASAPHAVWSGVLMMVIMAIILITKTLPKIGKFVPSSSIAGFLMILGVMVTLPGNAAAALTGEGAGSGVVGAVTMVVTALTDPFFGMLAGVIVETLMNWIGM</sequence>
<evidence type="ECO:0000256" key="1">
    <source>
        <dbReference type="SAM" id="Phobius"/>
    </source>
</evidence>
<keyword evidence="1" id="KW-0472">Membrane</keyword>
<organism evidence="2 3">
    <name type="scientific">Paenibacillus yanchengensis</name>
    <dbReference type="NCBI Taxonomy" id="2035833"/>
    <lineage>
        <taxon>Bacteria</taxon>
        <taxon>Bacillati</taxon>
        <taxon>Bacillota</taxon>
        <taxon>Bacilli</taxon>
        <taxon>Bacillales</taxon>
        <taxon>Paenibacillaceae</taxon>
        <taxon>Paenibacillus</taxon>
    </lineage>
</organism>
<feature type="transmembrane region" description="Helical" evidence="1">
    <location>
        <begin position="328"/>
        <end position="349"/>
    </location>
</feature>
<feature type="transmembrane region" description="Helical" evidence="1">
    <location>
        <begin position="35"/>
        <end position="54"/>
    </location>
</feature>
<feature type="transmembrane region" description="Helical" evidence="1">
    <location>
        <begin position="75"/>
        <end position="94"/>
    </location>
</feature>
<feature type="transmembrane region" description="Helical" evidence="1">
    <location>
        <begin position="295"/>
        <end position="316"/>
    </location>
</feature>
<keyword evidence="1" id="KW-0812">Transmembrane</keyword>
<dbReference type="Proteomes" id="UP001597362">
    <property type="component" value="Unassembled WGS sequence"/>
</dbReference>